<organism evidence="8">
    <name type="scientific">hydrothermal vent metagenome</name>
    <dbReference type="NCBI Taxonomy" id="652676"/>
    <lineage>
        <taxon>unclassified sequences</taxon>
        <taxon>metagenomes</taxon>
        <taxon>ecological metagenomes</taxon>
    </lineage>
</organism>
<keyword evidence="5 8" id="KW-0489">Methyltransferase</keyword>
<dbReference type="Gene3D" id="3.40.50.150">
    <property type="entry name" value="Vaccinia Virus protein VP39"/>
    <property type="match status" value="1"/>
</dbReference>
<dbReference type="FunFam" id="3.40.50.150:FF:000010">
    <property type="entry name" value="Protein-L-isoaspartate O-methyltransferase"/>
    <property type="match status" value="1"/>
</dbReference>
<evidence type="ECO:0000256" key="7">
    <source>
        <dbReference type="ARBA" id="ARBA00022691"/>
    </source>
</evidence>
<keyword evidence="4" id="KW-0963">Cytoplasm</keyword>
<accession>A0A3B0V421</accession>
<dbReference type="CDD" id="cd02440">
    <property type="entry name" value="AdoMet_MTases"/>
    <property type="match status" value="1"/>
</dbReference>
<dbReference type="GO" id="GO:0032259">
    <property type="term" value="P:methylation"/>
    <property type="evidence" value="ECO:0007669"/>
    <property type="project" value="UniProtKB-KW"/>
</dbReference>
<dbReference type="NCBIfam" id="NF001453">
    <property type="entry name" value="PRK00312.1"/>
    <property type="match status" value="1"/>
</dbReference>
<protein>
    <recommendedName>
        <fullName evidence="3">protein-L-isoaspartate(D-aspartate) O-methyltransferase</fullName>
        <ecNumber evidence="3">2.1.1.77</ecNumber>
    </recommendedName>
</protein>
<evidence type="ECO:0000256" key="5">
    <source>
        <dbReference type="ARBA" id="ARBA00022603"/>
    </source>
</evidence>
<name>A0A3B0V421_9ZZZZ</name>
<dbReference type="PANTHER" id="PTHR11579:SF0">
    <property type="entry name" value="PROTEIN-L-ISOASPARTATE(D-ASPARTATE) O-METHYLTRANSFERASE"/>
    <property type="match status" value="1"/>
</dbReference>
<sequence>MSANSSNLKRISSRPLKRNNYATARARMLEEQLIPRGVTDSQVLTAMGNVPRHLFVEDALQSQAYGDYALPIGSGQTISQPYIVGLMTEALNLRPEHVVLEIGTGSGYQTAVLSQLCAKVYTVERLKPLFVKARRLFDQLHYLNVVCKLDDGTIGWPAYAPFNAIIVTAAGPVLPSALLTQLADPGTMVIPVGNRQSQKLMVVRKRDGVVTEEDIEDVRFVRLIGQQGWQP</sequence>
<reference evidence="8" key="1">
    <citation type="submission" date="2018-06" db="EMBL/GenBank/DDBJ databases">
        <authorList>
            <person name="Zhirakovskaya E."/>
        </authorList>
    </citation>
    <scope>NUCLEOTIDE SEQUENCE</scope>
</reference>
<keyword evidence="7" id="KW-0949">S-adenosyl-L-methionine</keyword>
<proteinExistence type="inferred from homology"/>
<dbReference type="EMBL" id="UOEX01000242">
    <property type="protein sequence ID" value="VAW38308.1"/>
    <property type="molecule type" value="Genomic_DNA"/>
</dbReference>
<dbReference type="GO" id="GO:0004719">
    <property type="term" value="F:protein-L-isoaspartate (D-aspartate) O-methyltransferase activity"/>
    <property type="evidence" value="ECO:0007669"/>
    <property type="project" value="UniProtKB-EC"/>
</dbReference>
<dbReference type="InterPro" id="IPR029063">
    <property type="entry name" value="SAM-dependent_MTases_sf"/>
</dbReference>
<dbReference type="AlphaFoldDB" id="A0A3B0V421"/>
<evidence type="ECO:0000256" key="6">
    <source>
        <dbReference type="ARBA" id="ARBA00022679"/>
    </source>
</evidence>
<evidence type="ECO:0000313" key="8">
    <source>
        <dbReference type="EMBL" id="VAW38308.1"/>
    </source>
</evidence>
<dbReference type="HAMAP" id="MF_00090">
    <property type="entry name" value="PIMT"/>
    <property type="match status" value="1"/>
</dbReference>
<evidence type="ECO:0000256" key="1">
    <source>
        <dbReference type="ARBA" id="ARBA00004496"/>
    </source>
</evidence>
<comment type="subcellular location">
    <subcellularLocation>
        <location evidence="1">Cytoplasm</location>
    </subcellularLocation>
</comment>
<dbReference type="PROSITE" id="PS01279">
    <property type="entry name" value="PCMT"/>
    <property type="match status" value="1"/>
</dbReference>
<evidence type="ECO:0000256" key="3">
    <source>
        <dbReference type="ARBA" id="ARBA00011890"/>
    </source>
</evidence>
<gene>
    <name evidence="8" type="ORF">MNBD_DELTA03-1084</name>
</gene>
<dbReference type="SUPFAM" id="SSF53335">
    <property type="entry name" value="S-adenosyl-L-methionine-dependent methyltransferases"/>
    <property type="match status" value="1"/>
</dbReference>
<dbReference type="EC" id="2.1.1.77" evidence="3"/>
<dbReference type="GO" id="GO:0005737">
    <property type="term" value="C:cytoplasm"/>
    <property type="evidence" value="ECO:0007669"/>
    <property type="project" value="UniProtKB-SubCell"/>
</dbReference>
<evidence type="ECO:0000256" key="2">
    <source>
        <dbReference type="ARBA" id="ARBA00005369"/>
    </source>
</evidence>
<keyword evidence="6 8" id="KW-0808">Transferase</keyword>
<dbReference type="InterPro" id="IPR000682">
    <property type="entry name" value="PCMT"/>
</dbReference>
<comment type="similarity">
    <text evidence="2">Belongs to the methyltransferase superfamily. L-isoaspartyl/D-aspartyl protein methyltransferase family.</text>
</comment>
<dbReference type="PANTHER" id="PTHR11579">
    <property type="entry name" value="PROTEIN-L-ISOASPARTATE O-METHYLTRANSFERASE"/>
    <property type="match status" value="1"/>
</dbReference>
<dbReference type="NCBIfam" id="TIGR00080">
    <property type="entry name" value="pimt"/>
    <property type="match status" value="1"/>
</dbReference>
<evidence type="ECO:0000256" key="4">
    <source>
        <dbReference type="ARBA" id="ARBA00022490"/>
    </source>
</evidence>
<dbReference type="Pfam" id="PF01135">
    <property type="entry name" value="PCMT"/>
    <property type="match status" value="1"/>
</dbReference>